<feature type="region of interest" description="Disordered" evidence="1">
    <location>
        <begin position="245"/>
        <end position="267"/>
    </location>
</feature>
<dbReference type="EMBL" id="CAKAEH010001302">
    <property type="protein sequence ID" value="CAG9534311.1"/>
    <property type="molecule type" value="Genomic_DNA"/>
</dbReference>
<accession>A0A8J2M2V4</accession>
<feature type="compositionally biased region" description="Polar residues" evidence="1">
    <location>
        <begin position="197"/>
        <end position="206"/>
    </location>
</feature>
<name>A0A8J2M2V4_9BILA</name>
<feature type="region of interest" description="Disordered" evidence="1">
    <location>
        <begin position="135"/>
        <end position="224"/>
    </location>
</feature>
<feature type="non-terminal residue" evidence="2">
    <location>
        <position position="1"/>
    </location>
</feature>
<evidence type="ECO:0000313" key="3">
    <source>
        <dbReference type="Proteomes" id="UP000746747"/>
    </source>
</evidence>
<reference evidence="2" key="1">
    <citation type="submission" date="2021-09" db="EMBL/GenBank/DDBJ databases">
        <authorList>
            <consortium name="Pathogen Informatics"/>
        </authorList>
    </citation>
    <scope>NUCLEOTIDE SEQUENCE</scope>
</reference>
<evidence type="ECO:0000313" key="2">
    <source>
        <dbReference type="EMBL" id="CAG9534311.1"/>
    </source>
</evidence>
<organism evidence="2 3">
    <name type="scientific">Cercopithifilaria johnstoni</name>
    <dbReference type="NCBI Taxonomy" id="2874296"/>
    <lineage>
        <taxon>Eukaryota</taxon>
        <taxon>Metazoa</taxon>
        <taxon>Ecdysozoa</taxon>
        <taxon>Nematoda</taxon>
        <taxon>Chromadorea</taxon>
        <taxon>Rhabditida</taxon>
        <taxon>Spirurina</taxon>
        <taxon>Spiruromorpha</taxon>
        <taxon>Filarioidea</taxon>
        <taxon>Onchocercidae</taxon>
        <taxon>Cercopithifilaria</taxon>
    </lineage>
</organism>
<evidence type="ECO:0000256" key="1">
    <source>
        <dbReference type="SAM" id="MobiDB-lite"/>
    </source>
</evidence>
<sequence>SISEKRHMGVENDANNTMLFQKIKHNRQMSAPILHHFVPFVSPARQSLAMSSSRSATSLREKCRRRSLALLRSSDEKTVTERCLYWSLSIAIPASPNRRSLSLESMETRRSPALAAASAHSTGPTIRDVRVEQMARRGHPNTLKRAQKSRFSGHAKPSISDVEDQTSAEKNRDESYASLPREVSTASKEKQQRRKSIGNSIFSKITQRLGGSRSRDTSPEKSVSFDIAENNSFITKTNRTQDYRKLNKESKSNQSIRRAPPPYKPSSCEILQSADSDYYMNEQGAPENLQYNWRGQYQEAVCNNECNNGKGRNSCINPQARIGYGNDQFRQQQQQQYAIYPQHFYTGRREQQQQRMAYYTGCSTDYYDIFNAWFAYSAAAACGNIPIVTKGRNEYPSHHTYFSTAAETVSSNRAAIRQIHHERFRSCPTQFVSSGVRTRQNIERVNPYYATGYTSHSSRISDF</sequence>
<dbReference type="OrthoDB" id="6264899at2759"/>
<gene>
    <name evidence="2" type="ORF">CJOHNSTONI_LOCUS4458</name>
</gene>
<protein>
    <submittedName>
        <fullName evidence="2">Uncharacterized protein</fullName>
    </submittedName>
</protein>
<proteinExistence type="predicted"/>
<comment type="caution">
    <text evidence="2">The sequence shown here is derived from an EMBL/GenBank/DDBJ whole genome shotgun (WGS) entry which is preliminary data.</text>
</comment>
<dbReference type="Proteomes" id="UP000746747">
    <property type="component" value="Unassembled WGS sequence"/>
</dbReference>
<keyword evidence="3" id="KW-1185">Reference proteome</keyword>
<dbReference type="AlphaFoldDB" id="A0A8J2M2V4"/>